<accession>A0A9P4JT56</accession>
<keyword evidence="1 5" id="KW-0396">Initiation factor</keyword>
<comment type="caution">
    <text evidence="7">The sequence shown here is derived from an EMBL/GenBank/DDBJ whole genome shotgun (WGS) entry which is preliminary data.</text>
</comment>
<sequence>MAFPRLATSNLPTATSEETKNTMSPARGAPMKNQILQKLRAPEFVHAWQFWFEKGQSTASAVKAESADDYASHVKPLGDDDGKIRTIRDYFQITNNFSLSENLKARGDSVHMFHLGVKPLWEDPRNARGGAYYFRVSKDRAEQFWEQVCLMAVGDVLQAAVATNRNSFNDEITGVTYSIRWNAVQIAIWNRDADNEAGIQRLLETVLEELSEEVKPRRKEEYWYKAHKAHKGFVGAVGN</sequence>
<dbReference type="InterPro" id="IPR001040">
    <property type="entry name" value="TIF_eIF_4E"/>
</dbReference>
<evidence type="ECO:0000256" key="5">
    <source>
        <dbReference type="RuleBase" id="RU004374"/>
    </source>
</evidence>
<evidence type="ECO:0000256" key="2">
    <source>
        <dbReference type="ARBA" id="ARBA00022845"/>
    </source>
</evidence>
<dbReference type="GO" id="GO:0003743">
    <property type="term" value="F:translation initiation factor activity"/>
    <property type="evidence" value="ECO:0007669"/>
    <property type="project" value="UniProtKB-KW"/>
</dbReference>
<keyword evidence="4 5" id="KW-0648">Protein biosynthesis</keyword>
<dbReference type="Gene3D" id="3.30.760.10">
    <property type="entry name" value="RNA Cap, Translation Initiation Factor Eif4e"/>
    <property type="match status" value="1"/>
</dbReference>
<dbReference type="InterPro" id="IPR023398">
    <property type="entry name" value="TIF_eIF4e-like"/>
</dbReference>
<dbReference type="GO" id="GO:0016281">
    <property type="term" value="C:eukaryotic translation initiation factor 4F complex"/>
    <property type="evidence" value="ECO:0007669"/>
    <property type="project" value="TreeGrafter"/>
</dbReference>
<keyword evidence="2" id="KW-0810">Translation regulation</keyword>
<evidence type="ECO:0000256" key="6">
    <source>
        <dbReference type="SAM" id="MobiDB-lite"/>
    </source>
</evidence>
<dbReference type="PANTHER" id="PTHR11960:SF66">
    <property type="entry name" value="EUKARYOTIC TRANSLATION INITIATION FACTOR 4E TYPE 3"/>
    <property type="match status" value="1"/>
</dbReference>
<dbReference type="EMBL" id="ML993924">
    <property type="protein sequence ID" value="KAF2202789.1"/>
    <property type="molecule type" value="Genomic_DNA"/>
</dbReference>
<feature type="compositionally biased region" description="Polar residues" evidence="6">
    <location>
        <begin position="7"/>
        <end position="24"/>
    </location>
</feature>
<dbReference type="Proteomes" id="UP000799536">
    <property type="component" value="Unassembled WGS sequence"/>
</dbReference>
<dbReference type="PANTHER" id="PTHR11960">
    <property type="entry name" value="EUKARYOTIC TRANSLATION INITIATION FACTOR 4E RELATED"/>
    <property type="match status" value="1"/>
</dbReference>
<reference evidence="7" key="1">
    <citation type="journal article" date="2020" name="Stud. Mycol.">
        <title>101 Dothideomycetes genomes: a test case for predicting lifestyles and emergence of pathogens.</title>
        <authorList>
            <person name="Haridas S."/>
            <person name="Albert R."/>
            <person name="Binder M."/>
            <person name="Bloem J."/>
            <person name="Labutti K."/>
            <person name="Salamov A."/>
            <person name="Andreopoulos B."/>
            <person name="Baker S."/>
            <person name="Barry K."/>
            <person name="Bills G."/>
            <person name="Bluhm B."/>
            <person name="Cannon C."/>
            <person name="Castanera R."/>
            <person name="Culley D."/>
            <person name="Daum C."/>
            <person name="Ezra D."/>
            <person name="Gonzalez J."/>
            <person name="Henrissat B."/>
            <person name="Kuo A."/>
            <person name="Liang C."/>
            <person name="Lipzen A."/>
            <person name="Lutzoni F."/>
            <person name="Magnuson J."/>
            <person name="Mondo S."/>
            <person name="Nolan M."/>
            <person name="Ohm R."/>
            <person name="Pangilinan J."/>
            <person name="Park H.-J."/>
            <person name="Ramirez L."/>
            <person name="Alfaro M."/>
            <person name="Sun H."/>
            <person name="Tritt A."/>
            <person name="Yoshinaga Y."/>
            <person name="Zwiers L.-H."/>
            <person name="Turgeon B."/>
            <person name="Goodwin S."/>
            <person name="Spatafora J."/>
            <person name="Crous P."/>
            <person name="Grigoriev I."/>
        </authorList>
    </citation>
    <scope>NUCLEOTIDE SEQUENCE</scope>
    <source>
        <strain evidence="7">ATCC 74209</strain>
    </source>
</reference>
<comment type="similarity">
    <text evidence="5">Belongs to the eukaryotic initiation factor 4E family.</text>
</comment>
<evidence type="ECO:0000313" key="7">
    <source>
        <dbReference type="EMBL" id="KAF2202789.1"/>
    </source>
</evidence>
<evidence type="ECO:0000256" key="3">
    <source>
        <dbReference type="ARBA" id="ARBA00022884"/>
    </source>
</evidence>
<dbReference type="OrthoDB" id="17977at2759"/>
<feature type="region of interest" description="Disordered" evidence="6">
    <location>
        <begin position="1"/>
        <end position="29"/>
    </location>
</feature>
<evidence type="ECO:0000313" key="8">
    <source>
        <dbReference type="Proteomes" id="UP000799536"/>
    </source>
</evidence>
<gene>
    <name evidence="7" type="ORF">GQ43DRAFT_368358</name>
</gene>
<organism evidence="7 8">
    <name type="scientific">Delitschia confertaspora ATCC 74209</name>
    <dbReference type="NCBI Taxonomy" id="1513339"/>
    <lineage>
        <taxon>Eukaryota</taxon>
        <taxon>Fungi</taxon>
        <taxon>Dikarya</taxon>
        <taxon>Ascomycota</taxon>
        <taxon>Pezizomycotina</taxon>
        <taxon>Dothideomycetes</taxon>
        <taxon>Pleosporomycetidae</taxon>
        <taxon>Pleosporales</taxon>
        <taxon>Delitschiaceae</taxon>
        <taxon>Delitschia</taxon>
    </lineage>
</organism>
<evidence type="ECO:0000256" key="4">
    <source>
        <dbReference type="ARBA" id="ARBA00022917"/>
    </source>
</evidence>
<protein>
    <submittedName>
        <fullName evidence="7">Translation initiation factor eIF4e</fullName>
    </submittedName>
</protein>
<name>A0A9P4JT56_9PLEO</name>
<dbReference type="GO" id="GO:0000340">
    <property type="term" value="F:RNA 7-methylguanosine cap binding"/>
    <property type="evidence" value="ECO:0007669"/>
    <property type="project" value="TreeGrafter"/>
</dbReference>
<dbReference type="GO" id="GO:0006417">
    <property type="term" value="P:regulation of translation"/>
    <property type="evidence" value="ECO:0007669"/>
    <property type="project" value="UniProtKB-KW"/>
</dbReference>
<proteinExistence type="inferred from homology"/>
<keyword evidence="8" id="KW-1185">Reference proteome</keyword>
<evidence type="ECO:0000256" key="1">
    <source>
        <dbReference type="ARBA" id="ARBA00022540"/>
    </source>
</evidence>
<keyword evidence="3 5" id="KW-0694">RNA-binding</keyword>
<dbReference type="AlphaFoldDB" id="A0A9P4JT56"/>
<dbReference type="SUPFAM" id="SSF55418">
    <property type="entry name" value="eIF4e-like"/>
    <property type="match status" value="1"/>
</dbReference>
<dbReference type="Pfam" id="PF01652">
    <property type="entry name" value="IF4E"/>
    <property type="match status" value="1"/>
</dbReference>